<dbReference type="EMBL" id="JACYXZ010000002">
    <property type="protein sequence ID" value="MBD8869692.1"/>
    <property type="molecule type" value="Genomic_DNA"/>
</dbReference>
<dbReference type="Proteomes" id="UP000616839">
    <property type="component" value="Unassembled WGS sequence"/>
</dbReference>
<feature type="transmembrane region" description="Helical" evidence="2">
    <location>
        <begin position="132"/>
        <end position="151"/>
    </location>
</feature>
<name>A0A927K418_9ACTN</name>
<dbReference type="PANTHER" id="PTHR36111:SF2">
    <property type="entry name" value="INNER MEMBRANE PROTEIN"/>
    <property type="match status" value="1"/>
</dbReference>
<comment type="caution">
    <text evidence="3">The sequence shown here is derived from an EMBL/GenBank/DDBJ whole genome shotgun (WGS) entry which is preliminary data.</text>
</comment>
<feature type="transmembrane region" description="Helical" evidence="2">
    <location>
        <begin position="220"/>
        <end position="243"/>
    </location>
</feature>
<feature type="transmembrane region" description="Helical" evidence="2">
    <location>
        <begin position="100"/>
        <end position="120"/>
    </location>
</feature>
<organism evidence="3 4">
    <name type="scientific">Nocardioides donggukensis</name>
    <dbReference type="NCBI Taxonomy" id="2774019"/>
    <lineage>
        <taxon>Bacteria</taxon>
        <taxon>Bacillati</taxon>
        <taxon>Actinomycetota</taxon>
        <taxon>Actinomycetes</taxon>
        <taxon>Propionibacteriales</taxon>
        <taxon>Nocardioidaceae</taxon>
        <taxon>Nocardioides</taxon>
    </lineage>
</organism>
<dbReference type="AlphaFoldDB" id="A0A927K418"/>
<feature type="compositionally biased region" description="Low complexity" evidence="1">
    <location>
        <begin position="11"/>
        <end position="33"/>
    </location>
</feature>
<evidence type="ECO:0000256" key="1">
    <source>
        <dbReference type="SAM" id="MobiDB-lite"/>
    </source>
</evidence>
<keyword evidence="2" id="KW-1133">Transmembrane helix</keyword>
<reference evidence="3" key="1">
    <citation type="submission" date="2020-09" db="EMBL/GenBank/DDBJ databases">
        <title>Nocardioides sp. strain MJB4 16S ribosomal RNA gene Genome sequencing and assembly.</title>
        <authorList>
            <person name="Kim I."/>
        </authorList>
    </citation>
    <scope>NUCLEOTIDE SEQUENCE</scope>
    <source>
        <strain evidence="3">MJB4</strain>
    </source>
</reference>
<keyword evidence="2" id="KW-0472">Membrane</keyword>
<keyword evidence="2" id="KW-0812">Transmembrane</keyword>
<accession>A0A927K418</accession>
<protein>
    <submittedName>
        <fullName evidence="3">DUF554 domain-containing protein</fullName>
    </submittedName>
</protein>
<dbReference type="Pfam" id="PF04474">
    <property type="entry name" value="DUF554"/>
    <property type="match status" value="1"/>
</dbReference>
<proteinExistence type="predicted"/>
<keyword evidence="4" id="KW-1185">Reference proteome</keyword>
<evidence type="ECO:0000313" key="4">
    <source>
        <dbReference type="Proteomes" id="UP000616839"/>
    </source>
</evidence>
<feature type="region of interest" description="Disordered" evidence="1">
    <location>
        <begin position="1"/>
        <end position="61"/>
    </location>
</feature>
<feature type="transmembrane region" description="Helical" evidence="2">
    <location>
        <begin position="263"/>
        <end position="282"/>
    </location>
</feature>
<dbReference type="PANTHER" id="PTHR36111">
    <property type="entry name" value="INNER MEMBRANE PROTEIN-RELATED"/>
    <property type="match status" value="1"/>
</dbReference>
<evidence type="ECO:0000313" key="3">
    <source>
        <dbReference type="EMBL" id="MBD8869692.1"/>
    </source>
</evidence>
<sequence>MSTSICSAEARGTTSSQRRTRSGASSGRTSRSTTPDRLTPALLPRNPPAKRDYAQPTVPGRGGSDVPGLGTLVNVVAVLVGSVLGVVLGNRLPHRTREVVTDALGLVTLLIAATSAVAVLDPALASYVGRSAPLLIVLGALLVGAILGSLLRIEAGLEGLAGLVQRRLVRGAGDRHLFVEGFVTASLVFCTGPLTILGSLNDGLGNGADQLYLKSALDGFAAIAFAAAFGWGVAASVLTLIVIQGSLTALGLVLGDVLPDAHLAAITAAGGLILVGVALRLLRIREVPVADLLPALLVAPLLVELAAAVG</sequence>
<feature type="transmembrane region" description="Helical" evidence="2">
    <location>
        <begin position="289"/>
        <end position="309"/>
    </location>
</feature>
<evidence type="ECO:0000256" key="2">
    <source>
        <dbReference type="SAM" id="Phobius"/>
    </source>
</evidence>
<gene>
    <name evidence="3" type="ORF">IE331_08645</name>
</gene>
<dbReference type="InterPro" id="IPR007563">
    <property type="entry name" value="DUF554"/>
</dbReference>
<feature type="transmembrane region" description="Helical" evidence="2">
    <location>
        <begin position="69"/>
        <end position="88"/>
    </location>
</feature>